<dbReference type="InterPro" id="IPR036618">
    <property type="entry name" value="PtsI_HPr-bd_sf"/>
</dbReference>
<dbReference type="SUPFAM" id="SSF47831">
    <property type="entry name" value="Enzyme I of the PEP:sugar phosphotransferase system HPr-binding (sub)domain"/>
    <property type="match status" value="1"/>
</dbReference>
<dbReference type="InterPro" id="IPR000032">
    <property type="entry name" value="HPr-like"/>
</dbReference>
<dbReference type="Proteomes" id="UP000245981">
    <property type="component" value="Unassembled WGS sequence"/>
</dbReference>
<sequence length="474" mass="50195">MVNLVIVSHSAMLGEGVEMLARQMLTGDKCKLAVAAGIDDPDHPIGTDPLKVMAAIESVAADTDHVLVMMDMGSALLSAETALDLLDPAIAAKVRLCAAPLVEGTLAATVSAAAGADIDKVIEVAMHALEAKQAQLGIIPAVHNATLTTTALDPDARSVTVIIKNHHGLHVRPASRLVAALAGLNAELLLEKQGQCIKPDSINQIALLQVRCNDAVTLSASGPDAERALAAFASLAAENFGEHPESMLLKTSASAIEKVEGKAVFYPLPLAQPARYHCSDVGDEHRRLQQAIAVTLSDLNALATLAEKKYGSSVAAIFSGHHTLLDDDDLFDAACEVIRNDQCCAESAWYQVLMELSEQYQQLDDAYLQARFIDIEDILYRSLCHLKGSDIRLPAPDIPAIIVADNIFPSAVVSLDARQVKGICLREGSALSHAAIIAQQAGIAFICQQGAVLDIIQPGDRLMIDADGPRVSSL</sequence>
<dbReference type="CDD" id="cd00367">
    <property type="entry name" value="PTS-HPr_like"/>
    <property type="match status" value="1"/>
</dbReference>
<dbReference type="STRING" id="574096.HA38_16760"/>
<dbReference type="NCBIfam" id="TIGR01003">
    <property type="entry name" value="PTS_HPr_family"/>
    <property type="match status" value="1"/>
</dbReference>
<name>A0A2V2B677_9GAMM</name>
<feature type="domain" description="HPr" evidence="8">
    <location>
        <begin position="156"/>
        <end position="243"/>
    </location>
</feature>
<dbReference type="InterPro" id="IPR035895">
    <property type="entry name" value="HPr-like_sf"/>
</dbReference>
<dbReference type="InterPro" id="IPR004701">
    <property type="entry name" value="PTS_EIIA_man-typ"/>
</dbReference>
<dbReference type="SUPFAM" id="SSF52009">
    <property type="entry name" value="Phosphohistidine domain"/>
    <property type="match status" value="1"/>
</dbReference>
<keyword evidence="5 9" id="KW-0808">Transferase</keyword>
<evidence type="ECO:0000256" key="3">
    <source>
        <dbReference type="ARBA" id="ARBA00007837"/>
    </source>
</evidence>
<dbReference type="PROSITE" id="PS00369">
    <property type="entry name" value="PTS_HPR_HIS"/>
    <property type="match status" value="1"/>
</dbReference>
<proteinExistence type="inferred from homology"/>
<dbReference type="Pfam" id="PF03610">
    <property type="entry name" value="EIIA-man"/>
    <property type="match status" value="1"/>
</dbReference>
<dbReference type="InterPro" id="IPR001020">
    <property type="entry name" value="PTS_HPr_His_P_site"/>
</dbReference>
<dbReference type="GO" id="GO:0019563">
    <property type="term" value="P:glycerol catabolic process"/>
    <property type="evidence" value="ECO:0007669"/>
    <property type="project" value="InterPro"/>
</dbReference>
<dbReference type="InterPro" id="IPR008731">
    <property type="entry name" value="PTS_EIN"/>
</dbReference>
<dbReference type="Pfam" id="PF00381">
    <property type="entry name" value="PTS-HPr"/>
    <property type="match status" value="1"/>
</dbReference>
<reference evidence="9 10" key="1">
    <citation type="submission" date="2018-05" db="EMBL/GenBank/DDBJ databases">
        <title>Genomic Encyclopedia of Type Strains, Phase IV (KMG-V): Genome sequencing to study the core and pangenomes of soil and plant-associated prokaryotes.</title>
        <authorList>
            <person name="Whitman W."/>
        </authorList>
    </citation>
    <scope>NUCLEOTIDE SEQUENCE [LARGE SCALE GENOMIC DNA]</scope>
    <source>
        <strain evidence="9 10">PNA 200-10</strain>
    </source>
</reference>
<comment type="catalytic activity">
    <reaction evidence="1">
        <text>dihydroxyacetone + phosphoenolpyruvate = dihydroxyacetone phosphate + pyruvate</text>
        <dbReference type="Rhea" id="RHEA:18381"/>
        <dbReference type="ChEBI" id="CHEBI:15361"/>
        <dbReference type="ChEBI" id="CHEBI:16016"/>
        <dbReference type="ChEBI" id="CHEBI:57642"/>
        <dbReference type="ChEBI" id="CHEBI:58702"/>
        <dbReference type="EC" id="2.7.1.121"/>
    </reaction>
</comment>
<dbReference type="InterPro" id="IPR012844">
    <property type="entry name" value="DhaM_N"/>
</dbReference>
<evidence type="ECO:0000256" key="4">
    <source>
        <dbReference type="ARBA" id="ARBA00012095"/>
    </source>
</evidence>
<dbReference type="GO" id="GO:0016020">
    <property type="term" value="C:membrane"/>
    <property type="evidence" value="ECO:0007669"/>
    <property type="project" value="InterPro"/>
</dbReference>
<dbReference type="NCBIfam" id="TIGR02364">
    <property type="entry name" value="dha_pts"/>
    <property type="match status" value="1"/>
</dbReference>
<dbReference type="Pfam" id="PF00391">
    <property type="entry name" value="PEP-utilizers"/>
    <property type="match status" value="1"/>
</dbReference>
<dbReference type="GO" id="GO:0047324">
    <property type="term" value="F:phosphoenolpyruvate-glycerone phosphotransferase activity"/>
    <property type="evidence" value="ECO:0007669"/>
    <property type="project" value="UniProtKB-EC"/>
</dbReference>
<dbReference type="AlphaFoldDB" id="A0A2V2B677"/>
<evidence type="ECO:0000259" key="8">
    <source>
        <dbReference type="PROSITE" id="PS51350"/>
    </source>
</evidence>
<gene>
    <name evidence="9" type="ORF">C7431_11490</name>
</gene>
<dbReference type="SUPFAM" id="SSF53062">
    <property type="entry name" value="PTS system fructose IIA component-like"/>
    <property type="match status" value="1"/>
</dbReference>
<comment type="subunit">
    <text evidence="6">Homodimer. The dihydroxyacetone kinase complex is composed of a homodimer of DhaM, a homodimer of DhaK and the subunit DhaL.</text>
</comment>
<evidence type="ECO:0000256" key="5">
    <source>
        <dbReference type="ARBA" id="ARBA00022679"/>
    </source>
</evidence>
<dbReference type="Gene3D" id="1.10.274.10">
    <property type="entry name" value="PtsI, HPr-binding domain"/>
    <property type="match status" value="1"/>
</dbReference>
<dbReference type="GO" id="GO:0009401">
    <property type="term" value="P:phosphoenolpyruvate-dependent sugar phosphotransferase system"/>
    <property type="evidence" value="ECO:0007669"/>
    <property type="project" value="InterPro"/>
</dbReference>
<dbReference type="InterPro" id="IPR039643">
    <property type="entry name" value="DhaM"/>
</dbReference>
<organism evidence="9 10">
    <name type="scientific">Pantoea allii</name>
    <dbReference type="NCBI Taxonomy" id="574096"/>
    <lineage>
        <taxon>Bacteria</taxon>
        <taxon>Pseudomonadati</taxon>
        <taxon>Pseudomonadota</taxon>
        <taxon>Gammaproteobacteria</taxon>
        <taxon>Enterobacterales</taxon>
        <taxon>Erwiniaceae</taxon>
        <taxon>Pantoea</taxon>
    </lineage>
</organism>
<dbReference type="PANTHER" id="PTHR38594:SF1">
    <property type="entry name" value="PEP-DEPENDENT DIHYDROXYACETONE KINASE, PHOSPHORYL DONOR SUBUNIT DHAM"/>
    <property type="match status" value="1"/>
</dbReference>
<dbReference type="InterPro" id="IPR036662">
    <property type="entry name" value="PTS_EIIA_man-typ_sf"/>
</dbReference>
<dbReference type="NCBIfam" id="NF008478">
    <property type="entry name" value="PRK11377.1"/>
    <property type="match status" value="1"/>
</dbReference>
<dbReference type="PROSITE" id="PS51096">
    <property type="entry name" value="PTS_EIIA_TYPE_4"/>
    <property type="match status" value="1"/>
</dbReference>
<comment type="function">
    <text evidence="2">Component of the dihydroxyacetone kinase complex, which is responsible for the phosphoenolpyruvate (PEP)-dependent phosphorylation of dihydroxyacetone. DhaM serves as the phosphoryl donor. Is phosphorylated by phosphoenolpyruvate in an EI- and HPr-dependent reaction, and a phosphorelay system on histidine residues finally leads to phosphoryl transfer to DhaL and dihydroxyacetone.</text>
</comment>
<feature type="domain" description="PTS EIIA type-4" evidence="7">
    <location>
        <begin position="1"/>
        <end position="136"/>
    </location>
</feature>
<evidence type="ECO:0000256" key="1">
    <source>
        <dbReference type="ARBA" id="ARBA00001113"/>
    </source>
</evidence>
<dbReference type="Pfam" id="PF05524">
    <property type="entry name" value="PEP-utilisers_N"/>
    <property type="match status" value="1"/>
</dbReference>
<dbReference type="PROSITE" id="PS51350">
    <property type="entry name" value="PTS_HPR_DOM"/>
    <property type="match status" value="1"/>
</dbReference>
<dbReference type="OrthoDB" id="7065393at2"/>
<evidence type="ECO:0000256" key="6">
    <source>
        <dbReference type="ARBA" id="ARBA00046577"/>
    </source>
</evidence>
<dbReference type="PANTHER" id="PTHR38594">
    <property type="entry name" value="PEP-DEPENDENT DIHYDROXYACETONE KINASE, PHOSPHORYL DONOR SUBUNIT DHAM"/>
    <property type="match status" value="1"/>
</dbReference>
<evidence type="ECO:0000313" key="9">
    <source>
        <dbReference type="EMBL" id="PWK93630.1"/>
    </source>
</evidence>
<keyword evidence="9" id="KW-0670">Pyruvate</keyword>
<dbReference type="EC" id="2.7.1.121" evidence="4"/>
<dbReference type="Gene3D" id="3.30.1340.10">
    <property type="entry name" value="HPr-like"/>
    <property type="match status" value="1"/>
</dbReference>
<dbReference type="EMBL" id="QGHF01000014">
    <property type="protein sequence ID" value="PWK93630.1"/>
    <property type="molecule type" value="Genomic_DNA"/>
</dbReference>
<comment type="similarity">
    <text evidence="3">Belongs to the PEP-utilizing enzyme family.</text>
</comment>
<dbReference type="InterPro" id="IPR008279">
    <property type="entry name" value="PEP-util_enz_mobile_dom"/>
</dbReference>
<dbReference type="Gene3D" id="3.40.50.510">
    <property type="entry name" value="Phosphotransferase system, mannose-type IIA component"/>
    <property type="match status" value="1"/>
</dbReference>
<evidence type="ECO:0000256" key="2">
    <source>
        <dbReference type="ARBA" id="ARBA00002788"/>
    </source>
</evidence>
<comment type="caution">
    <text evidence="9">The sequence shown here is derived from an EMBL/GenBank/DDBJ whole genome shotgun (WGS) entry which is preliminary data.</text>
</comment>
<accession>A0A2V2B677</accession>
<evidence type="ECO:0000259" key="7">
    <source>
        <dbReference type="PROSITE" id="PS51096"/>
    </source>
</evidence>
<dbReference type="SUPFAM" id="SSF55594">
    <property type="entry name" value="HPr-like"/>
    <property type="match status" value="1"/>
</dbReference>
<keyword evidence="9" id="KW-0418">Kinase</keyword>
<evidence type="ECO:0000313" key="10">
    <source>
        <dbReference type="Proteomes" id="UP000245981"/>
    </source>
</evidence>
<dbReference type="InterPro" id="IPR036637">
    <property type="entry name" value="Phosphohistidine_dom_sf"/>
</dbReference>
<dbReference type="Gene3D" id="3.50.30.10">
    <property type="entry name" value="Phosphohistidine domain"/>
    <property type="match status" value="1"/>
</dbReference>
<protein>
    <recommendedName>
        <fullName evidence="4">phosphoenolpyruvate--glycerone phosphotransferase</fullName>
        <ecNumber evidence="4">2.7.1.121</ecNumber>
    </recommendedName>
</protein>
<dbReference type="RefSeq" id="WP_109718303.1">
    <property type="nucleotide sequence ID" value="NZ_QGHF01000014.1"/>
</dbReference>